<proteinExistence type="predicted"/>
<name>A0A167NLF2_CALVF</name>
<dbReference type="AlphaFoldDB" id="A0A167NLF2"/>
<dbReference type="OrthoDB" id="10251508at2759"/>
<evidence type="ECO:0000313" key="3">
    <source>
        <dbReference type="Proteomes" id="UP000076738"/>
    </source>
</evidence>
<evidence type="ECO:0000259" key="1">
    <source>
        <dbReference type="SMART" id="SM00897"/>
    </source>
</evidence>
<dbReference type="SMART" id="SM00897">
    <property type="entry name" value="FIST"/>
    <property type="match status" value="1"/>
</dbReference>
<organism evidence="2 3">
    <name type="scientific">Calocera viscosa (strain TUFC12733)</name>
    <dbReference type="NCBI Taxonomy" id="1330018"/>
    <lineage>
        <taxon>Eukaryota</taxon>
        <taxon>Fungi</taxon>
        <taxon>Dikarya</taxon>
        <taxon>Basidiomycota</taxon>
        <taxon>Agaricomycotina</taxon>
        <taxon>Dacrymycetes</taxon>
        <taxon>Dacrymycetales</taxon>
        <taxon>Dacrymycetaceae</taxon>
        <taxon>Calocera</taxon>
    </lineage>
</organism>
<sequence length="427" mass="46150">MVTAPVIRAYTLLSRSSAPILKFLTELPKNTKDSVALFSLSLNADDLGPLVNALQGLSSKHAGCLSAPLPSETSEIACSLALFPRSHCDSVRTTMPGRKQAQVGRWHINGRDDPAPLGDAPPEMPAEGKWAHAWDQHNPNRAQTKFELGALDDANTFLFFSDNAPEGLIEALDYQVPRKVAKLGMVSASTPFVTGRPFTLFHDTRIYSSGAVGVALKNDAAPHSEVSFQGYVPISSPLRVTDARGNLVHKIDDSNPTRILLNHIEEQASSSPELAKYAFLTKEDEFFIGIPFSLEPGSTETGYQRIYRITSGDPKKGTMSLDADDGPPAGTRVQFLRRSGSWQSLVKPNVGGKAHFTFQTTSDELPVDPAGSSSAPVEDGDIRMTEKLFRMATEHGFISSALAGMPFGRGRCWRTSVLGGQADLSLP</sequence>
<reference evidence="2 3" key="1">
    <citation type="journal article" date="2016" name="Mol. Biol. Evol.">
        <title>Comparative Genomics of Early-Diverging Mushroom-Forming Fungi Provides Insights into the Origins of Lignocellulose Decay Capabilities.</title>
        <authorList>
            <person name="Nagy L.G."/>
            <person name="Riley R."/>
            <person name="Tritt A."/>
            <person name="Adam C."/>
            <person name="Daum C."/>
            <person name="Floudas D."/>
            <person name="Sun H."/>
            <person name="Yadav J.S."/>
            <person name="Pangilinan J."/>
            <person name="Larsson K.H."/>
            <person name="Matsuura K."/>
            <person name="Barry K."/>
            <person name="Labutti K."/>
            <person name="Kuo R."/>
            <person name="Ohm R.A."/>
            <person name="Bhattacharya S.S."/>
            <person name="Shirouzu T."/>
            <person name="Yoshinaga Y."/>
            <person name="Martin F.M."/>
            <person name="Grigoriev I.V."/>
            <person name="Hibbett D.S."/>
        </authorList>
    </citation>
    <scope>NUCLEOTIDE SEQUENCE [LARGE SCALE GENOMIC DNA]</scope>
    <source>
        <strain evidence="2 3">TUFC12733</strain>
    </source>
</reference>
<dbReference type="InterPro" id="IPR013702">
    <property type="entry name" value="FIST_domain_N"/>
</dbReference>
<dbReference type="Proteomes" id="UP000076738">
    <property type="component" value="Unassembled WGS sequence"/>
</dbReference>
<evidence type="ECO:0000313" key="2">
    <source>
        <dbReference type="EMBL" id="KZO97835.1"/>
    </source>
</evidence>
<dbReference type="EMBL" id="KV417278">
    <property type="protein sequence ID" value="KZO97835.1"/>
    <property type="molecule type" value="Genomic_DNA"/>
</dbReference>
<keyword evidence="3" id="KW-1185">Reference proteome</keyword>
<gene>
    <name evidence="2" type="ORF">CALVIDRAFT_554323</name>
</gene>
<dbReference type="Pfam" id="PF08495">
    <property type="entry name" value="FIST"/>
    <property type="match status" value="1"/>
</dbReference>
<accession>A0A167NLF2</accession>
<protein>
    <recommendedName>
        <fullName evidence="1">FIST domain-containing protein</fullName>
    </recommendedName>
</protein>
<feature type="domain" description="FIST" evidence="1">
    <location>
        <begin position="32"/>
        <end position="255"/>
    </location>
</feature>